<dbReference type="InterPro" id="IPR000683">
    <property type="entry name" value="Gfo/Idh/MocA-like_OxRdtase_N"/>
</dbReference>
<evidence type="ECO:0000256" key="2">
    <source>
        <dbReference type="ARBA" id="ARBA00023002"/>
    </source>
</evidence>
<proteinExistence type="inferred from homology"/>
<comment type="caution">
    <text evidence="4">The sequence shown here is derived from an EMBL/GenBank/DDBJ whole genome shotgun (WGS) entry which is preliminary data.</text>
</comment>
<protein>
    <submittedName>
        <fullName evidence="4">Dehydrogenase</fullName>
    </submittedName>
</protein>
<dbReference type="GO" id="GO:0016491">
    <property type="term" value="F:oxidoreductase activity"/>
    <property type="evidence" value="ECO:0007669"/>
    <property type="project" value="UniProtKB-KW"/>
</dbReference>
<dbReference type="PANTHER" id="PTHR43708">
    <property type="entry name" value="CONSERVED EXPRESSED OXIDOREDUCTASE (EUROFUNG)"/>
    <property type="match status" value="1"/>
</dbReference>
<organism evidence="4 5">
    <name type="scientific">Actinopolymorpha pittospori</name>
    <dbReference type="NCBI Taxonomy" id="648752"/>
    <lineage>
        <taxon>Bacteria</taxon>
        <taxon>Bacillati</taxon>
        <taxon>Actinomycetota</taxon>
        <taxon>Actinomycetes</taxon>
        <taxon>Propionibacteriales</taxon>
        <taxon>Actinopolymorphaceae</taxon>
        <taxon>Actinopolymorpha</taxon>
    </lineage>
</organism>
<reference evidence="4" key="1">
    <citation type="submission" date="2020-10" db="EMBL/GenBank/DDBJ databases">
        <title>Sequencing the genomes of 1000 actinobacteria strains.</title>
        <authorList>
            <person name="Klenk H.-P."/>
        </authorList>
    </citation>
    <scope>NUCLEOTIDE SEQUENCE</scope>
    <source>
        <strain evidence="4">DSM 45354</strain>
    </source>
</reference>
<dbReference type="AlphaFoldDB" id="A0A927N214"/>
<dbReference type="Pfam" id="PF01408">
    <property type="entry name" value="GFO_IDH_MocA"/>
    <property type="match status" value="1"/>
</dbReference>
<name>A0A927N214_9ACTN</name>
<feature type="domain" description="Gfo/Idh/MocA-like oxidoreductase N-terminal" evidence="3">
    <location>
        <begin position="9"/>
        <end position="102"/>
    </location>
</feature>
<dbReference type="SUPFAM" id="SSF51735">
    <property type="entry name" value="NAD(P)-binding Rossmann-fold domains"/>
    <property type="match status" value="1"/>
</dbReference>
<dbReference type="RefSeq" id="WP_202896436.1">
    <property type="nucleotide sequence ID" value="NZ_BAABJL010000175.1"/>
</dbReference>
<evidence type="ECO:0000313" key="5">
    <source>
        <dbReference type="Proteomes" id="UP000638648"/>
    </source>
</evidence>
<dbReference type="EMBL" id="JADBEM010000001">
    <property type="protein sequence ID" value="MBE1607195.1"/>
    <property type="molecule type" value="Genomic_DNA"/>
</dbReference>
<dbReference type="InterPro" id="IPR036291">
    <property type="entry name" value="NAD(P)-bd_dom_sf"/>
</dbReference>
<evidence type="ECO:0000259" key="3">
    <source>
        <dbReference type="Pfam" id="PF01408"/>
    </source>
</evidence>
<dbReference type="PANTHER" id="PTHR43708:SF5">
    <property type="entry name" value="CONSERVED EXPRESSED OXIDOREDUCTASE (EUROFUNG)-RELATED"/>
    <property type="match status" value="1"/>
</dbReference>
<evidence type="ECO:0000256" key="1">
    <source>
        <dbReference type="ARBA" id="ARBA00010928"/>
    </source>
</evidence>
<keyword evidence="2" id="KW-0560">Oxidoreductase</keyword>
<dbReference type="Proteomes" id="UP000638648">
    <property type="component" value="Unassembled WGS sequence"/>
</dbReference>
<comment type="similarity">
    <text evidence="1">Belongs to the Gfo/Idh/MocA family.</text>
</comment>
<keyword evidence="5" id="KW-1185">Reference proteome</keyword>
<dbReference type="Gene3D" id="3.40.50.720">
    <property type="entry name" value="NAD(P)-binding Rossmann-like Domain"/>
    <property type="match status" value="1"/>
</dbReference>
<sequence>MPVDAVRPIRLGLIGTGLAVEKLHWPVLRQLPDRYVVTAYSDHSPEQARHFVSYSGVTDAAYSADYHDLLKRDDVDAVLVTVPIPLLYPVTREALSAGKHVL</sequence>
<evidence type="ECO:0000313" key="4">
    <source>
        <dbReference type="EMBL" id="MBE1607195.1"/>
    </source>
</evidence>
<dbReference type="GO" id="GO:0000166">
    <property type="term" value="F:nucleotide binding"/>
    <property type="evidence" value="ECO:0007669"/>
    <property type="project" value="InterPro"/>
</dbReference>
<dbReference type="InterPro" id="IPR051317">
    <property type="entry name" value="Gfo/Idh/MocA_oxidoreduct"/>
</dbReference>
<gene>
    <name evidence="4" type="ORF">HEB94_004043</name>
</gene>
<accession>A0A927N214</accession>